<evidence type="ECO:0000256" key="5">
    <source>
        <dbReference type="ARBA" id="ARBA00022833"/>
    </source>
</evidence>
<dbReference type="InterPro" id="IPR008753">
    <property type="entry name" value="Peptidase_M13_N"/>
</dbReference>
<evidence type="ECO:0000256" key="2">
    <source>
        <dbReference type="ARBA" id="ARBA00022670"/>
    </source>
</evidence>
<dbReference type="SUPFAM" id="SSF55486">
    <property type="entry name" value="Metalloproteases ('zincins'), catalytic domain"/>
    <property type="match status" value="1"/>
</dbReference>
<accession>A0ABQ7J948</accession>
<comment type="caution">
    <text evidence="10">The sequence shown here is derived from an EMBL/GenBank/DDBJ whole genome shotgun (WGS) entry which is preliminary data.</text>
</comment>
<evidence type="ECO:0000256" key="3">
    <source>
        <dbReference type="ARBA" id="ARBA00022723"/>
    </source>
</evidence>
<keyword evidence="2" id="KW-0645">Protease</keyword>
<evidence type="ECO:0000256" key="7">
    <source>
        <dbReference type="SAM" id="Phobius"/>
    </source>
</evidence>
<evidence type="ECO:0000259" key="8">
    <source>
        <dbReference type="Pfam" id="PF01431"/>
    </source>
</evidence>
<dbReference type="InterPro" id="IPR042089">
    <property type="entry name" value="Peptidase_M13_dom_2"/>
</dbReference>
<evidence type="ECO:0000256" key="4">
    <source>
        <dbReference type="ARBA" id="ARBA00022801"/>
    </source>
</evidence>
<sequence length="788" mass="88731">MMSYSRFEESKNDRTFAFLPTAGPSSLQDDEVITPSNQKSAVNNVEHKLGHHSKKGEGAPFTKHAKSYFYVLGLTLLILAIGGAILFLTGKGSCSMKFLSKGNNGFSTYGGNIRNHIPCTSSYCIKLAGARLSYMSHDAEPCKNWYSYSCGGFIEKHDIPTNKNTFSISQIASNEAQRQISDTYNENRTVTDYYSLEDVMFHHCLDSDGRAANGSSEMVEFIRKKTPELLFNRSEILQLKDDNVSKANFLGRLTNIGLLLGVTFKTDLSHYSVNPRHFMTWDGALDPFMVNQNTSVILQRAEEIFGLNDGNIDLRVKNISNYGSLLESAISLLHPNLTLEEIQKDYFPVKDFISASDSLSPLQWNDSTRTLMYSPDYFKEIMSFDYQVMIDAARIAALKFFAKTLSDDLQVLLLGTTVYSGNRIACMKNIEAVTELRYLHRVLDTDLLKTVDDLVKDLKSQFHFRILHSTMNLQPRKEALSKLASLIPRIGHPSWMNSLESIVQGLNKRIGSIDEYKNKSLAAIHAALAVNKLRYTLSKINHKKWDRLDDWAEPIYEVNAYYNPLYNEIVIPHAIMTHPYVETPPPNASPKESIIAHAFLFGGLGTVISHEISHAFDNKGIFWDSNGTISPWLSPPSKDFNDSMNCLEKQYSTYNVTLKELNHGYEDDEVIPLDGLLEISENMADNEGVKLASASFMSSVNSSLLLLFSTPLVGLNLDLSQLFYLAYSQTWCTLYKPDALVDVVTFDPHAPGKWRAEGPLRNAGMFAFSYNCKRHDWMSPVDSCSSWF</sequence>
<feature type="domain" description="Peptidase M13 C-terminal" evidence="8">
    <location>
        <begin position="559"/>
        <end position="784"/>
    </location>
</feature>
<keyword evidence="3" id="KW-0479">Metal-binding</keyword>
<dbReference type="PANTHER" id="PTHR11733:SF133">
    <property type="entry name" value="PHOSPHATE-REGULATING NEUTRAL ENDOPEPTIDASE PHEX"/>
    <property type="match status" value="1"/>
</dbReference>
<comment type="cofactor">
    <cofactor evidence="1">
        <name>Zn(2+)</name>
        <dbReference type="ChEBI" id="CHEBI:29105"/>
    </cofactor>
</comment>
<feature type="transmembrane region" description="Helical" evidence="7">
    <location>
        <begin position="68"/>
        <end position="88"/>
    </location>
</feature>
<dbReference type="Gene3D" id="1.10.1380.10">
    <property type="entry name" value="Neutral endopeptidase , domain2"/>
    <property type="match status" value="1"/>
</dbReference>
<dbReference type="Proteomes" id="UP000823046">
    <property type="component" value="Unassembled WGS sequence"/>
</dbReference>
<keyword evidence="7" id="KW-0812">Transmembrane</keyword>
<keyword evidence="6" id="KW-0482">Metalloprotease</keyword>
<proteinExistence type="predicted"/>
<dbReference type="EMBL" id="JADAQX010000362">
    <property type="protein sequence ID" value="KAF8820536.1"/>
    <property type="molecule type" value="Genomic_DNA"/>
</dbReference>
<evidence type="ECO:0000259" key="9">
    <source>
        <dbReference type="Pfam" id="PF05649"/>
    </source>
</evidence>
<keyword evidence="7" id="KW-1133">Transmembrane helix</keyword>
<dbReference type="Pfam" id="PF05649">
    <property type="entry name" value="Peptidase_M13_N"/>
    <property type="match status" value="1"/>
</dbReference>
<dbReference type="InterPro" id="IPR000718">
    <property type="entry name" value="Peptidase_M13"/>
</dbReference>
<dbReference type="PROSITE" id="PS51885">
    <property type="entry name" value="NEPRILYSIN"/>
    <property type="match status" value="1"/>
</dbReference>
<feature type="domain" description="Peptidase M13 N-terminal" evidence="9">
    <location>
        <begin position="141"/>
        <end position="270"/>
    </location>
</feature>
<keyword evidence="11" id="KW-1185">Reference proteome</keyword>
<evidence type="ECO:0000256" key="6">
    <source>
        <dbReference type="ARBA" id="ARBA00023049"/>
    </source>
</evidence>
<dbReference type="PANTHER" id="PTHR11733">
    <property type="entry name" value="ZINC METALLOPROTEASE FAMILY M13 NEPRILYSIN-RELATED"/>
    <property type="match status" value="1"/>
</dbReference>
<dbReference type="Pfam" id="PF01431">
    <property type="entry name" value="Peptidase_M13"/>
    <property type="match status" value="1"/>
</dbReference>
<keyword evidence="7" id="KW-0472">Membrane</keyword>
<evidence type="ECO:0000313" key="10">
    <source>
        <dbReference type="EMBL" id="KAF8820536.1"/>
    </source>
</evidence>
<gene>
    <name evidence="10" type="ORF">IE077_003079</name>
</gene>
<name>A0ABQ7J948_9APIC</name>
<protein>
    <submittedName>
        <fullName evidence="10">Peptidase family M13 protein</fullName>
    </submittedName>
</protein>
<keyword evidence="5" id="KW-0862">Zinc</keyword>
<keyword evidence="4" id="KW-0378">Hydrolase</keyword>
<evidence type="ECO:0000313" key="11">
    <source>
        <dbReference type="Proteomes" id="UP000823046"/>
    </source>
</evidence>
<reference evidence="10 11" key="1">
    <citation type="journal article" date="2020" name="bioRxiv">
        <title>Metabolic contributions of an alphaproteobacterial endosymbiont in the apicomplexan Cardiosporidium cionae.</title>
        <authorList>
            <person name="Hunter E.S."/>
            <person name="Paight C.J."/>
            <person name="Lane C.E."/>
        </authorList>
    </citation>
    <scope>NUCLEOTIDE SEQUENCE [LARGE SCALE GENOMIC DNA]</scope>
    <source>
        <strain evidence="10">ESH_2018</strain>
    </source>
</reference>
<organism evidence="10 11">
    <name type="scientific">Cardiosporidium cionae</name>
    <dbReference type="NCBI Taxonomy" id="476202"/>
    <lineage>
        <taxon>Eukaryota</taxon>
        <taxon>Sar</taxon>
        <taxon>Alveolata</taxon>
        <taxon>Apicomplexa</taxon>
        <taxon>Aconoidasida</taxon>
        <taxon>Nephromycida</taxon>
        <taxon>Cardiosporidium</taxon>
    </lineage>
</organism>
<dbReference type="InterPro" id="IPR018497">
    <property type="entry name" value="Peptidase_M13_C"/>
</dbReference>
<dbReference type="InterPro" id="IPR024079">
    <property type="entry name" value="MetalloPept_cat_dom_sf"/>
</dbReference>
<dbReference type="CDD" id="cd08662">
    <property type="entry name" value="M13"/>
    <property type="match status" value="1"/>
</dbReference>
<dbReference type="Gene3D" id="3.40.390.10">
    <property type="entry name" value="Collagenase (Catalytic Domain)"/>
    <property type="match status" value="1"/>
</dbReference>
<evidence type="ECO:0000256" key="1">
    <source>
        <dbReference type="ARBA" id="ARBA00001947"/>
    </source>
</evidence>
<dbReference type="PRINTS" id="PR00786">
    <property type="entry name" value="NEPRILYSIN"/>
</dbReference>